<evidence type="ECO:0000256" key="2">
    <source>
        <dbReference type="ARBA" id="ARBA00022475"/>
    </source>
</evidence>
<protein>
    <submittedName>
        <fullName evidence="8">DUF3817 domain-containing protein</fullName>
    </submittedName>
</protein>
<feature type="domain" description="DUF3817" evidence="7">
    <location>
        <begin position="6"/>
        <end position="94"/>
    </location>
</feature>
<evidence type="ECO:0000256" key="4">
    <source>
        <dbReference type="ARBA" id="ARBA00022989"/>
    </source>
</evidence>
<comment type="subcellular location">
    <subcellularLocation>
        <location evidence="1">Cell membrane</location>
        <topology evidence="1">Multi-pass membrane protein</topology>
    </subcellularLocation>
</comment>
<organism evidence="8 9">
    <name type="scientific">Paenibacillus thermoaerophilus</name>
    <dbReference type="NCBI Taxonomy" id="1215385"/>
    <lineage>
        <taxon>Bacteria</taxon>
        <taxon>Bacillati</taxon>
        <taxon>Bacillota</taxon>
        <taxon>Bacilli</taxon>
        <taxon>Bacillales</taxon>
        <taxon>Paenibacillaceae</taxon>
        <taxon>Paenibacillus</taxon>
    </lineage>
</organism>
<keyword evidence="3 6" id="KW-0812">Transmembrane</keyword>
<feature type="transmembrane region" description="Helical" evidence="6">
    <location>
        <begin position="38"/>
        <end position="61"/>
    </location>
</feature>
<dbReference type="PANTHER" id="PTHR40077:SF1">
    <property type="entry name" value="MEMBRANE PROTEIN"/>
    <property type="match status" value="1"/>
</dbReference>
<sequence>MLRTPLGRFRLIGILEGISYLLLLFVGMPLKYGADLPVAVTVTGALHGVLFVLYVLALIYVKFADRWSYGLAIGAFLASLLPFGNFVLDARLRKRQSHR</sequence>
<dbReference type="InterPro" id="IPR023845">
    <property type="entry name" value="DUF3817_TM"/>
</dbReference>
<gene>
    <name evidence="8" type="ORF">ACFQWB_06235</name>
</gene>
<keyword evidence="9" id="KW-1185">Reference proteome</keyword>
<evidence type="ECO:0000259" key="7">
    <source>
        <dbReference type="Pfam" id="PF12823"/>
    </source>
</evidence>
<keyword evidence="4 6" id="KW-1133">Transmembrane helix</keyword>
<feature type="transmembrane region" description="Helical" evidence="6">
    <location>
        <begin position="67"/>
        <end position="88"/>
    </location>
</feature>
<dbReference type="RefSeq" id="WP_138788395.1">
    <property type="nucleotide sequence ID" value="NZ_JBHTGQ010000014.1"/>
</dbReference>
<dbReference type="Proteomes" id="UP001596528">
    <property type="component" value="Unassembled WGS sequence"/>
</dbReference>
<evidence type="ECO:0000256" key="6">
    <source>
        <dbReference type="SAM" id="Phobius"/>
    </source>
</evidence>
<accession>A0ABW2V3U8</accession>
<feature type="transmembrane region" description="Helical" evidence="6">
    <location>
        <begin position="6"/>
        <end position="26"/>
    </location>
</feature>
<evidence type="ECO:0000256" key="1">
    <source>
        <dbReference type="ARBA" id="ARBA00004651"/>
    </source>
</evidence>
<proteinExistence type="predicted"/>
<keyword evidence="5 6" id="KW-0472">Membrane</keyword>
<evidence type="ECO:0000256" key="3">
    <source>
        <dbReference type="ARBA" id="ARBA00022692"/>
    </source>
</evidence>
<keyword evidence="2" id="KW-1003">Cell membrane</keyword>
<dbReference type="PANTHER" id="PTHR40077">
    <property type="entry name" value="MEMBRANE PROTEIN-RELATED"/>
    <property type="match status" value="1"/>
</dbReference>
<evidence type="ECO:0000313" key="9">
    <source>
        <dbReference type="Proteomes" id="UP001596528"/>
    </source>
</evidence>
<evidence type="ECO:0000256" key="5">
    <source>
        <dbReference type="ARBA" id="ARBA00023136"/>
    </source>
</evidence>
<dbReference type="NCBIfam" id="TIGR03954">
    <property type="entry name" value="integ_memb_HG"/>
    <property type="match status" value="1"/>
</dbReference>
<reference evidence="9" key="1">
    <citation type="journal article" date="2019" name="Int. J. Syst. Evol. Microbiol.">
        <title>The Global Catalogue of Microorganisms (GCM) 10K type strain sequencing project: providing services to taxonomists for standard genome sequencing and annotation.</title>
        <authorList>
            <consortium name="The Broad Institute Genomics Platform"/>
            <consortium name="The Broad Institute Genome Sequencing Center for Infectious Disease"/>
            <person name="Wu L."/>
            <person name="Ma J."/>
        </authorList>
    </citation>
    <scope>NUCLEOTIDE SEQUENCE [LARGE SCALE GENOMIC DNA]</scope>
    <source>
        <strain evidence="9">JCM 18657</strain>
    </source>
</reference>
<dbReference type="EMBL" id="JBHTGQ010000014">
    <property type="protein sequence ID" value="MFC7749544.1"/>
    <property type="molecule type" value="Genomic_DNA"/>
</dbReference>
<name>A0ABW2V3U8_9BACL</name>
<evidence type="ECO:0000313" key="8">
    <source>
        <dbReference type="EMBL" id="MFC7749544.1"/>
    </source>
</evidence>
<dbReference type="Pfam" id="PF12823">
    <property type="entry name" value="DUF3817"/>
    <property type="match status" value="1"/>
</dbReference>
<comment type="caution">
    <text evidence="8">The sequence shown here is derived from an EMBL/GenBank/DDBJ whole genome shotgun (WGS) entry which is preliminary data.</text>
</comment>